<keyword evidence="12 18" id="KW-0675">Receptor</keyword>
<reference evidence="18" key="1">
    <citation type="submission" date="2022-10" db="EMBL/GenBank/DDBJ databases">
        <title>Catenovulum adriacola sp. nov. isolated in the Harbour of Susak.</title>
        <authorList>
            <person name="Schoch T."/>
            <person name="Reich S.J."/>
            <person name="Stoeferle S."/>
            <person name="Flaiz M."/>
            <person name="Kazda M."/>
            <person name="Riedel C.U."/>
            <person name="Duerre P."/>
        </authorList>
    </citation>
    <scope>NUCLEOTIDE SEQUENCE</scope>
    <source>
        <strain evidence="18">TS8</strain>
        <plasmid evidence="18">pCadTS8_2</plasmid>
    </source>
</reference>
<feature type="domain" description="TonB-dependent receptor-like beta-barrel" evidence="16">
    <location>
        <begin position="232"/>
        <end position="679"/>
    </location>
</feature>
<keyword evidence="19" id="KW-1185">Reference proteome</keyword>
<keyword evidence="10 15" id="KW-0798">TonB box</keyword>
<evidence type="ECO:0000313" key="18">
    <source>
        <dbReference type="EMBL" id="WAJ72325.1"/>
    </source>
</evidence>
<dbReference type="SUPFAM" id="SSF56935">
    <property type="entry name" value="Porins"/>
    <property type="match status" value="1"/>
</dbReference>
<protein>
    <submittedName>
        <fullName evidence="18">TonB-dependent siderophore receptor</fullName>
    </submittedName>
</protein>
<keyword evidence="11 14" id="KW-0472">Membrane</keyword>
<dbReference type="InterPro" id="IPR012910">
    <property type="entry name" value="Plug_dom"/>
</dbReference>
<keyword evidence="8" id="KW-0408">Iron</keyword>
<evidence type="ECO:0000256" key="8">
    <source>
        <dbReference type="ARBA" id="ARBA00023004"/>
    </source>
</evidence>
<organism evidence="18 19">
    <name type="scientific">Catenovulum adriaticum</name>
    <dbReference type="NCBI Taxonomy" id="2984846"/>
    <lineage>
        <taxon>Bacteria</taxon>
        <taxon>Pseudomonadati</taxon>
        <taxon>Pseudomonadota</taxon>
        <taxon>Gammaproteobacteria</taxon>
        <taxon>Alteromonadales</taxon>
        <taxon>Alteromonadaceae</taxon>
        <taxon>Catenovulum</taxon>
    </lineage>
</organism>
<dbReference type="Pfam" id="PF07715">
    <property type="entry name" value="Plug"/>
    <property type="match status" value="1"/>
</dbReference>
<evidence type="ECO:0000256" key="7">
    <source>
        <dbReference type="ARBA" id="ARBA00022729"/>
    </source>
</evidence>
<evidence type="ECO:0000256" key="11">
    <source>
        <dbReference type="ARBA" id="ARBA00023136"/>
    </source>
</evidence>
<dbReference type="Gene3D" id="2.170.130.10">
    <property type="entry name" value="TonB-dependent receptor, plug domain"/>
    <property type="match status" value="1"/>
</dbReference>
<evidence type="ECO:0000256" key="9">
    <source>
        <dbReference type="ARBA" id="ARBA00023065"/>
    </source>
</evidence>
<dbReference type="InterPro" id="IPR000531">
    <property type="entry name" value="Beta-barrel_TonB"/>
</dbReference>
<evidence type="ECO:0000256" key="4">
    <source>
        <dbReference type="ARBA" id="ARBA00022452"/>
    </source>
</evidence>
<keyword evidence="18" id="KW-0614">Plasmid</keyword>
<dbReference type="InterPro" id="IPR036942">
    <property type="entry name" value="Beta-barrel_TonB_sf"/>
</dbReference>
<evidence type="ECO:0000259" key="16">
    <source>
        <dbReference type="Pfam" id="PF00593"/>
    </source>
</evidence>
<evidence type="ECO:0000256" key="3">
    <source>
        <dbReference type="ARBA" id="ARBA00022448"/>
    </source>
</evidence>
<evidence type="ECO:0000256" key="14">
    <source>
        <dbReference type="PROSITE-ProRule" id="PRU01360"/>
    </source>
</evidence>
<keyword evidence="13 14" id="KW-0998">Cell outer membrane</keyword>
<gene>
    <name evidence="18" type="ORF">OLW01_16425</name>
</gene>
<dbReference type="PANTHER" id="PTHR32552:SF68">
    <property type="entry name" value="FERRICHROME OUTER MEMBRANE TRANSPORTER_PHAGE RECEPTOR"/>
    <property type="match status" value="1"/>
</dbReference>
<evidence type="ECO:0000256" key="10">
    <source>
        <dbReference type="ARBA" id="ARBA00023077"/>
    </source>
</evidence>
<dbReference type="InterPro" id="IPR037066">
    <property type="entry name" value="Plug_dom_sf"/>
</dbReference>
<dbReference type="InterPro" id="IPR010105">
    <property type="entry name" value="TonB_sidphr_rcpt"/>
</dbReference>
<proteinExistence type="inferred from homology"/>
<dbReference type="Proteomes" id="UP001163726">
    <property type="component" value="Plasmid pCadTS8_2"/>
</dbReference>
<evidence type="ECO:0000256" key="1">
    <source>
        <dbReference type="ARBA" id="ARBA00004571"/>
    </source>
</evidence>
<keyword evidence="6 14" id="KW-0812">Transmembrane</keyword>
<dbReference type="PROSITE" id="PS52016">
    <property type="entry name" value="TONB_DEPENDENT_REC_3"/>
    <property type="match status" value="1"/>
</dbReference>
<geneLocation type="plasmid" evidence="18 19">
    <name>pCadTS8_2</name>
</geneLocation>
<keyword evidence="9" id="KW-0406">Ion transport</keyword>
<dbReference type="CDD" id="cd01347">
    <property type="entry name" value="ligand_gated_channel"/>
    <property type="match status" value="1"/>
</dbReference>
<dbReference type="EMBL" id="CP109967">
    <property type="protein sequence ID" value="WAJ72325.1"/>
    <property type="molecule type" value="Genomic_DNA"/>
</dbReference>
<keyword evidence="7" id="KW-0732">Signal</keyword>
<evidence type="ECO:0000256" key="5">
    <source>
        <dbReference type="ARBA" id="ARBA00022496"/>
    </source>
</evidence>
<evidence type="ECO:0000313" key="19">
    <source>
        <dbReference type="Proteomes" id="UP001163726"/>
    </source>
</evidence>
<dbReference type="PANTHER" id="PTHR32552">
    <property type="entry name" value="FERRICHROME IRON RECEPTOR-RELATED"/>
    <property type="match status" value="1"/>
</dbReference>
<keyword evidence="5" id="KW-0410">Iron transport</keyword>
<dbReference type="NCBIfam" id="TIGR01783">
    <property type="entry name" value="TonB-siderophor"/>
    <property type="match status" value="1"/>
</dbReference>
<evidence type="ECO:0000256" key="2">
    <source>
        <dbReference type="ARBA" id="ARBA00009810"/>
    </source>
</evidence>
<comment type="similarity">
    <text evidence="2 14 15">Belongs to the TonB-dependent receptor family.</text>
</comment>
<dbReference type="InterPro" id="IPR039426">
    <property type="entry name" value="TonB-dep_rcpt-like"/>
</dbReference>
<comment type="subcellular location">
    <subcellularLocation>
        <location evidence="1 14">Cell outer membrane</location>
        <topology evidence="1 14">Multi-pass membrane protein</topology>
    </subcellularLocation>
</comment>
<name>A0ABY7AUY1_9ALTE</name>
<evidence type="ECO:0000259" key="17">
    <source>
        <dbReference type="Pfam" id="PF07715"/>
    </source>
</evidence>
<sequence length="710" mass="79056">MKYLNTFNKAILAVSVAQICQVGYAAEQNSENEIERIDVIGQASYRSTATKSTLSPINSPVSVSVLDQALLNQRQADSVTKALRYVSGVTTESRASITIFDQFNMRGFDTYQSFYDGLPLLTNNLWNLYPQVDAFATESIEVLKGPASSLYGLVPPGGLVNQVAKYPTGSEQAMVRATIGSHGMLELGADISGQLHQQLDYRLVLLGKKRDGQQVTTENERITIAPTVTLNLSEQTSLSLNAYYQNDPKMVPSTPLPAVGTLYSAPYGKLASDAYAGDKNWNHFEREVLMLGYKLNHQFESGWTFLQKFRFTDAHGEQRNLYNNGLADDQQTLTRSAYRTNENIEGFVLDNQLAGLINTGDVTHHLLFGFDYQDSESDVNYQDTLGTQTASIDLSNPNHDLLDITQLPIDFYSEAHDINIQQKGLYAQDEIKFSKLSVILNARFDKFNSQDKADNVYNGSEYGSNTKIDQDQFSGRIAAMYNFESGLRPYINYSESFEPASGVDSVTNETFKPTTAQQKELGLKYQSDDNSLTFSSAYFIITKQNVVVNTPDFALKTQTGEVESKGFEFELNTQITDDFILTTNYTHLDMEVTKDKLDPELVGKTPVWVAQEMASVWANYYFSNTLEGLMLGGGARYVGKSQLDKYNTDTVPSYTLLDAVMAYKLANHDVQITGSVSNLTDKRFVGACYDADNCWMGADRTFELGIQVGF</sequence>
<accession>A0ABY7AUY1</accession>
<feature type="domain" description="TonB-dependent receptor plug" evidence="17">
    <location>
        <begin position="57"/>
        <end position="158"/>
    </location>
</feature>
<keyword evidence="3 14" id="KW-0813">Transport</keyword>
<evidence type="ECO:0000256" key="15">
    <source>
        <dbReference type="RuleBase" id="RU003357"/>
    </source>
</evidence>
<dbReference type="Pfam" id="PF00593">
    <property type="entry name" value="TonB_dep_Rec_b-barrel"/>
    <property type="match status" value="1"/>
</dbReference>
<dbReference type="Gene3D" id="2.40.170.20">
    <property type="entry name" value="TonB-dependent receptor, beta-barrel domain"/>
    <property type="match status" value="1"/>
</dbReference>
<evidence type="ECO:0000256" key="12">
    <source>
        <dbReference type="ARBA" id="ARBA00023170"/>
    </source>
</evidence>
<keyword evidence="4 14" id="KW-1134">Transmembrane beta strand</keyword>
<dbReference type="RefSeq" id="WP_268077059.1">
    <property type="nucleotide sequence ID" value="NZ_CP109967.1"/>
</dbReference>
<evidence type="ECO:0000256" key="13">
    <source>
        <dbReference type="ARBA" id="ARBA00023237"/>
    </source>
</evidence>
<evidence type="ECO:0000256" key="6">
    <source>
        <dbReference type="ARBA" id="ARBA00022692"/>
    </source>
</evidence>